<dbReference type="Pfam" id="PF13843">
    <property type="entry name" value="DDE_Tnp_1_7"/>
    <property type="match status" value="1"/>
</dbReference>
<gene>
    <name evidence="3" type="ORF">ACHAWO_004795</name>
</gene>
<reference evidence="3 4" key="1">
    <citation type="submission" date="2024-10" db="EMBL/GenBank/DDBJ databases">
        <title>Updated reference genomes for cyclostephanoid diatoms.</title>
        <authorList>
            <person name="Roberts W.R."/>
            <person name="Alverson A.J."/>
        </authorList>
    </citation>
    <scope>NUCLEOTIDE SEQUENCE [LARGE SCALE GENOMIC DNA]</scope>
    <source>
        <strain evidence="3 4">AJA010-31</strain>
    </source>
</reference>
<evidence type="ECO:0000313" key="4">
    <source>
        <dbReference type="Proteomes" id="UP001530400"/>
    </source>
</evidence>
<feature type="domain" description="PiggyBac transposable element-derived protein" evidence="2">
    <location>
        <begin position="49"/>
        <end position="301"/>
    </location>
</feature>
<feature type="region of interest" description="Disordered" evidence="1">
    <location>
        <begin position="1"/>
        <end position="25"/>
    </location>
</feature>
<name>A0ABD3QYX0_9STRA</name>
<dbReference type="Proteomes" id="UP001530400">
    <property type="component" value="Unassembled WGS sequence"/>
</dbReference>
<dbReference type="InterPro" id="IPR029526">
    <property type="entry name" value="PGBD"/>
</dbReference>
<dbReference type="EMBL" id="JALLPJ020000003">
    <property type="protein sequence ID" value="KAL3805460.1"/>
    <property type="molecule type" value="Genomic_DNA"/>
</dbReference>
<evidence type="ECO:0000256" key="1">
    <source>
        <dbReference type="SAM" id="MobiDB-lite"/>
    </source>
</evidence>
<evidence type="ECO:0000313" key="3">
    <source>
        <dbReference type="EMBL" id="KAL3805460.1"/>
    </source>
</evidence>
<accession>A0ABD3QYX0</accession>
<comment type="caution">
    <text evidence="3">The sequence shown here is derived from an EMBL/GenBank/DDBJ whole genome shotgun (WGS) entry which is preliminary data.</text>
</comment>
<evidence type="ECO:0000259" key="2">
    <source>
        <dbReference type="Pfam" id="PF13843"/>
    </source>
</evidence>
<organism evidence="3 4">
    <name type="scientific">Cyclotella atomus</name>
    <dbReference type="NCBI Taxonomy" id="382360"/>
    <lineage>
        <taxon>Eukaryota</taxon>
        <taxon>Sar</taxon>
        <taxon>Stramenopiles</taxon>
        <taxon>Ochrophyta</taxon>
        <taxon>Bacillariophyta</taxon>
        <taxon>Coscinodiscophyceae</taxon>
        <taxon>Thalassiosirophycidae</taxon>
        <taxon>Stephanodiscales</taxon>
        <taxon>Stephanodiscaceae</taxon>
        <taxon>Cyclotella</taxon>
    </lineage>
</organism>
<dbReference type="AlphaFoldDB" id="A0ABD3QYX0"/>
<proteinExistence type="predicted"/>
<sequence length="422" mass="47912">MPSQAQQANEHAPNGEGLTSTSPSLTGPLLNLSTGFGRCNRCKTNGRSYSTPLWVVCLDESMSIWHCQWTCPGFVFCPRKPHPLRNEYHPICCAITGILFDFELVEGKDHPNELPPLMYMEFGKTGGLLLRLTKTIHGTGQYVILDSGFCVLKAIVGLCQHGVFSGALIKKCRYWPALVPGDAIDQYFDDKPVGATGSVRGMLDGVSYNIFCLKDQGYVTKIMATGSGLFYNSDRMHSRAAENGNVQFKYPEPFEWHYDYRHLIDDHNNKRHAVPSIEGSLKTQRWAMRCFQYLLATSETNQFLANQHFVWGSTNETTIIEFRRELAWDLILNPLLIEPVPNVIATRRQSNPLMVHNVVKCPPFTSRWNGRDFETASQFRYNQFTCKARGCKKRVRTYCVCTPGEWLCPLHFRVHLLEAAEI</sequence>
<protein>
    <recommendedName>
        <fullName evidence="2">PiggyBac transposable element-derived protein domain-containing protein</fullName>
    </recommendedName>
</protein>
<dbReference type="PANTHER" id="PTHR46599">
    <property type="entry name" value="PIGGYBAC TRANSPOSABLE ELEMENT-DERIVED PROTEIN 4"/>
    <property type="match status" value="1"/>
</dbReference>
<keyword evidence="4" id="KW-1185">Reference proteome</keyword>
<dbReference type="PANTHER" id="PTHR46599:SF3">
    <property type="entry name" value="PIGGYBAC TRANSPOSABLE ELEMENT-DERIVED PROTEIN 4"/>
    <property type="match status" value="1"/>
</dbReference>